<dbReference type="PIRSF" id="PIRSF005572">
    <property type="entry name" value="NifS"/>
    <property type="match status" value="1"/>
</dbReference>
<dbReference type="InterPro" id="IPR015421">
    <property type="entry name" value="PyrdxlP-dep_Trfase_major"/>
</dbReference>
<dbReference type="Gene3D" id="3.90.1150.10">
    <property type="entry name" value="Aspartate Aminotransferase, domain 1"/>
    <property type="match status" value="1"/>
</dbReference>
<evidence type="ECO:0000256" key="4">
    <source>
        <dbReference type="ARBA" id="ARBA00022679"/>
    </source>
</evidence>
<reference evidence="12 13" key="1">
    <citation type="submission" date="2022-02" db="EMBL/GenBank/DDBJ databases">
        <title>Comparative genomics of the first Antarctic Pseudomonas spp. capable of biotransforming 2,4,6-Trinitrotoluene.</title>
        <authorList>
            <person name="Cabrera M.A."/>
            <person name="Marquez S.L."/>
            <person name="Perez-Donoso J.M."/>
        </authorList>
    </citation>
    <scope>NUCLEOTIDE SEQUENCE [LARGE SCALE GENOMIC DNA]</scope>
    <source>
        <strain evidence="12 13">TNT19</strain>
    </source>
</reference>
<comment type="cofactor">
    <cofactor evidence="1 10">
        <name>pyridoxal 5'-phosphate</name>
        <dbReference type="ChEBI" id="CHEBI:597326"/>
    </cofactor>
</comment>
<evidence type="ECO:0000313" key="13">
    <source>
        <dbReference type="Proteomes" id="UP001299876"/>
    </source>
</evidence>
<dbReference type="InterPro" id="IPR016454">
    <property type="entry name" value="Cysteine_dSase"/>
</dbReference>
<evidence type="ECO:0000256" key="1">
    <source>
        <dbReference type="ARBA" id="ARBA00001933"/>
    </source>
</evidence>
<dbReference type="SUPFAM" id="SSF53383">
    <property type="entry name" value="PLP-dependent transferases"/>
    <property type="match status" value="1"/>
</dbReference>
<gene>
    <name evidence="12" type="ORF">L9059_19135</name>
</gene>
<comment type="caution">
    <text evidence="12">The sequence shown here is derived from an EMBL/GenBank/DDBJ whole genome shotgun (WGS) entry which is preliminary data.</text>
</comment>
<dbReference type="PANTHER" id="PTHR11601:SF34">
    <property type="entry name" value="CYSTEINE DESULFURASE"/>
    <property type="match status" value="1"/>
</dbReference>
<name>A0ABT0F2N0_9PSED</name>
<proteinExistence type="inferred from homology"/>
<dbReference type="PROSITE" id="PS00595">
    <property type="entry name" value="AA_TRANSFER_CLASS_5"/>
    <property type="match status" value="1"/>
</dbReference>
<keyword evidence="4" id="KW-0808">Transferase</keyword>
<evidence type="ECO:0000256" key="9">
    <source>
        <dbReference type="ARBA" id="ARBA00050776"/>
    </source>
</evidence>
<dbReference type="InterPro" id="IPR000192">
    <property type="entry name" value="Aminotrans_V_dom"/>
</dbReference>
<evidence type="ECO:0000256" key="2">
    <source>
        <dbReference type="ARBA" id="ARBA00006490"/>
    </source>
</evidence>
<dbReference type="InterPro" id="IPR015424">
    <property type="entry name" value="PyrdxlP-dep_Trfase"/>
</dbReference>
<accession>A0ABT0F2N0</accession>
<keyword evidence="5" id="KW-0479">Metal-binding</keyword>
<keyword evidence="12" id="KW-0032">Aminotransferase</keyword>
<keyword evidence="13" id="KW-1185">Reference proteome</keyword>
<dbReference type="GO" id="GO:0008483">
    <property type="term" value="F:transaminase activity"/>
    <property type="evidence" value="ECO:0007669"/>
    <property type="project" value="UniProtKB-KW"/>
</dbReference>
<evidence type="ECO:0000256" key="10">
    <source>
        <dbReference type="RuleBase" id="RU004504"/>
    </source>
</evidence>
<evidence type="ECO:0000256" key="3">
    <source>
        <dbReference type="ARBA" id="ARBA00012239"/>
    </source>
</evidence>
<evidence type="ECO:0000256" key="7">
    <source>
        <dbReference type="ARBA" id="ARBA00023004"/>
    </source>
</evidence>
<protein>
    <recommendedName>
        <fullName evidence="3">cysteine desulfurase</fullName>
        <ecNumber evidence="3">2.8.1.7</ecNumber>
    </recommendedName>
</protein>
<dbReference type="PANTHER" id="PTHR11601">
    <property type="entry name" value="CYSTEINE DESULFURYLASE FAMILY MEMBER"/>
    <property type="match status" value="1"/>
</dbReference>
<evidence type="ECO:0000313" key="12">
    <source>
        <dbReference type="EMBL" id="MCK1792258.1"/>
    </source>
</evidence>
<feature type="domain" description="Aminotransferase class V" evidence="11">
    <location>
        <begin position="7"/>
        <end position="368"/>
    </location>
</feature>
<keyword evidence="7" id="KW-0408">Iron</keyword>
<dbReference type="InterPro" id="IPR015422">
    <property type="entry name" value="PyrdxlP-dep_Trfase_small"/>
</dbReference>
<dbReference type="InterPro" id="IPR020578">
    <property type="entry name" value="Aminotrans_V_PyrdxlP_BS"/>
</dbReference>
<evidence type="ECO:0000256" key="5">
    <source>
        <dbReference type="ARBA" id="ARBA00022723"/>
    </source>
</evidence>
<evidence type="ECO:0000256" key="8">
    <source>
        <dbReference type="ARBA" id="ARBA00023014"/>
    </source>
</evidence>
<dbReference type="Gene3D" id="3.40.640.10">
    <property type="entry name" value="Type I PLP-dependent aspartate aminotransferase-like (Major domain)"/>
    <property type="match status" value="1"/>
</dbReference>
<dbReference type="Proteomes" id="UP001299876">
    <property type="component" value="Unassembled WGS sequence"/>
</dbReference>
<dbReference type="EC" id="2.8.1.7" evidence="3"/>
<dbReference type="Pfam" id="PF00266">
    <property type="entry name" value="Aminotran_5"/>
    <property type="match status" value="1"/>
</dbReference>
<comment type="catalytic activity">
    <reaction evidence="9">
        <text>(sulfur carrier)-H + L-cysteine = (sulfur carrier)-SH + L-alanine</text>
        <dbReference type="Rhea" id="RHEA:43892"/>
        <dbReference type="Rhea" id="RHEA-COMP:14737"/>
        <dbReference type="Rhea" id="RHEA-COMP:14739"/>
        <dbReference type="ChEBI" id="CHEBI:29917"/>
        <dbReference type="ChEBI" id="CHEBI:35235"/>
        <dbReference type="ChEBI" id="CHEBI:57972"/>
        <dbReference type="ChEBI" id="CHEBI:64428"/>
        <dbReference type="EC" id="2.8.1.7"/>
    </reaction>
</comment>
<keyword evidence="8" id="KW-0411">Iron-sulfur</keyword>
<sequence>MNKRPLYFDYAATTPVDERVIKVMVECLGFTGNFGNPASSSHAFGQQARQTVEHARKQVADLVGAQANQIVWTSGATESNNLALKGVAQARGVVGGHVITSQIEHKAILDTARQLQDAGVAVTYLVPDADGLITPQAVSEAMREETFLVSLMLVNNELGTVNDIAAIGEIVRARDVLFHVDAAQGAGKVVIDLAQLPVDLMSFSAHKIYGPKGIGALYVGPRAQQRLHAQIHGGGHEGGLRSGTLATHQIAAMGVAFELAAQLFEDEKTTIAGLRQRLLEQLFSIAGIRLNGSPLQRIPHTLSLTFAEGEFNTATLRHSIAFSATSACNSASNTPSHVLLALGHDAHSASRTIRLSLGRFTTEQDIDQAVDLIKAACASAPAFWQ</sequence>
<organism evidence="12 13">
    <name type="scientific">Pseudomonas violetae</name>
    <dbReference type="NCBI Taxonomy" id="2915813"/>
    <lineage>
        <taxon>Bacteria</taxon>
        <taxon>Pseudomonadati</taxon>
        <taxon>Pseudomonadota</taxon>
        <taxon>Gammaproteobacteria</taxon>
        <taxon>Pseudomonadales</taxon>
        <taxon>Pseudomonadaceae</taxon>
        <taxon>Pseudomonas</taxon>
    </lineage>
</organism>
<evidence type="ECO:0000256" key="6">
    <source>
        <dbReference type="ARBA" id="ARBA00022898"/>
    </source>
</evidence>
<keyword evidence="6" id="KW-0663">Pyridoxal phosphate</keyword>
<dbReference type="EMBL" id="JAKNRW010000017">
    <property type="protein sequence ID" value="MCK1792258.1"/>
    <property type="molecule type" value="Genomic_DNA"/>
</dbReference>
<comment type="similarity">
    <text evidence="2">Belongs to the class-V pyridoxal-phosphate-dependent aminotransferase family. NifS/IscS subfamily.</text>
</comment>
<evidence type="ECO:0000259" key="11">
    <source>
        <dbReference type="Pfam" id="PF00266"/>
    </source>
</evidence>
<dbReference type="RefSeq" id="WP_247292503.1">
    <property type="nucleotide sequence ID" value="NZ_JAKNRW010000017.1"/>
</dbReference>